<proteinExistence type="predicted"/>
<name>A0A918KGJ6_9GAMM</name>
<gene>
    <name evidence="1" type="ORF">GCM10007392_33290</name>
</gene>
<dbReference type="RefSeq" id="WP_189610734.1">
    <property type="nucleotide sequence ID" value="NZ_BMXR01000008.1"/>
</dbReference>
<reference evidence="1" key="2">
    <citation type="submission" date="2020-09" db="EMBL/GenBank/DDBJ databases">
        <authorList>
            <person name="Sun Q."/>
            <person name="Kim S."/>
        </authorList>
    </citation>
    <scope>NUCLEOTIDE SEQUENCE</scope>
    <source>
        <strain evidence="1">KCTC 22169</strain>
    </source>
</reference>
<keyword evidence="2" id="KW-1185">Reference proteome</keyword>
<reference evidence="1" key="1">
    <citation type="journal article" date="2014" name="Int. J. Syst. Evol. Microbiol.">
        <title>Complete genome sequence of Corynebacterium casei LMG S-19264T (=DSM 44701T), isolated from a smear-ripened cheese.</title>
        <authorList>
            <consortium name="US DOE Joint Genome Institute (JGI-PGF)"/>
            <person name="Walter F."/>
            <person name="Albersmeier A."/>
            <person name="Kalinowski J."/>
            <person name="Ruckert C."/>
        </authorList>
    </citation>
    <scope>NUCLEOTIDE SEQUENCE</scope>
    <source>
        <strain evidence="1">KCTC 22169</strain>
    </source>
</reference>
<dbReference type="Proteomes" id="UP000626148">
    <property type="component" value="Unassembled WGS sequence"/>
</dbReference>
<evidence type="ECO:0000313" key="1">
    <source>
        <dbReference type="EMBL" id="GGX62729.1"/>
    </source>
</evidence>
<protein>
    <submittedName>
        <fullName evidence="1">Uncharacterized protein</fullName>
    </submittedName>
</protein>
<comment type="caution">
    <text evidence="1">The sequence shown here is derived from an EMBL/GenBank/DDBJ whole genome shotgun (WGS) entry which is preliminary data.</text>
</comment>
<sequence>MLQTGTLKLLIGPVGAGKTTYAEQQALVSRLVFLDLDTWMVRLFGDDPRPGDGVLAWYMERCERCRELIWDLALNTLNAGSDVMLELGLINRAEREAFYARVHNEDIPLEVLLLDAPRDVRRERVSRRNQNLDRYTQIVPPEFFEKASDAWEPVSDEERQVWNIVDISR</sequence>
<dbReference type="Pfam" id="PF13671">
    <property type="entry name" value="AAA_33"/>
    <property type="match status" value="1"/>
</dbReference>
<dbReference type="SUPFAM" id="SSF52540">
    <property type="entry name" value="P-loop containing nucleoside triphosphate hydrolases"/>
    <property type="match status" value="1"/>
</dbReference>
<dbReference type="EMBL" id="BMXR01000008">
    <property type="protein sequence ID" value="GGX62729.1"/>
    <property type="molecule type" value="Genomic_DNA"/>
</dbReference>
<dbReference type="InterPro" id="IPR027417">
    <property type="entry name" value="P-loop_NTPase"/>
</dbReference>
<organism evidence="1 2">
    <name type="scientific">Saccharospirillum salsuginis</name>
    <dbReference type="NCBI Taxonomy" id="418750"/>
    <lineage>
        <taxon>Bacteria</taxon>
        <taxon>Pseudomonadati</taxon>
        <taxon>Pseudomonadota</taxon>
        <taxon>Gammaproteobacteria</taxon>
        <taxon>Oceanospirillales</taxon>
        <taxon>Saccharospirillaceae</taxon>
        <taxon>Saccharospirillum</taxon>
    </lineage>
</organism>
<dbReference type="AlphaFoldDB" id="A0A918KGJ6"/>
<evidence type="ECO:0000313" key="2">
    <source>
        <dbReference type="Proteomes" id="UP000626148"/>
    </source>
</evidence>
<dbReference type="Gene3D" id="3.40.50.300">
    <property type="entry name" value="P-loop containing nucleotide triphosphate hydrolases"/>
    <property type="match status" value="1"/>
</dbReference>
<accession>A0A918KGJ6</accession>